<feature type="domain" description="3-beta hydroxysteroid dehydrogenase/isomerase" evidence="1">
    <location>
        <begin position="2"/>
        <end position="57"/>
    </location>
</feature>
<dbReference type="Gene3D" id="3.40.50.720">
    <property type="entry name" value="NAD(P)-binding Rossmann-like Domain"/>
    <property type="match status" value="1"/>
</dbReference>
<dbReference type="InterPro" id="IPR036291">
    <property type="entry name" value="NAD(P)-bd_dom_sf"/>
</dbReference>
<keyword evidence="3" id="KW-1185">Reference proteome</keyword>
<accession>A0A8K1D5E2</accession>
<dbReference type="InterPro" id="IPR002225">
    <property type="entry name" value="3Beta_OHSteriod_DH/Estase"/>
</dbReference>
<dbReference type="SUPFAM" id="SSF51735">
    <property type="entry name" value="NAD(P)-binding Rossmann-fold domains"/>
    <property type="match status" value="1"/>
</dbReference>
<proteinExistence type="predicted"/>
<reference evidence="2" key="1">
    <citation type="submission" date="2019-04" db="EMBL/GenBank/DDBJ databases">
        <title>Genome assembly of Zosterops borbonicus 15179.</title>
        <authorList>
            <person name="Leroy T."/>
            <person name="Anselmetti Y."/>
            <person name="Tilak M.-K."/>
            <person name="Nabholz B."/>
        </authorList>
    </citation>
    <scope>NUCLEOTIDE SEQUENCE</scope>
    <source>
        <strain evidence="2">HGM_15179</strain>
        <tissue evidence="2">Muscle</tissue>
    </source>
</reference>
<evidence type="ECO:0000313" key="2">
    <source>
        <dbReference type="EMBL" id="TRZ06149.1"/>
    </source>
</evidence>
<name>A0A8K1D5E2_9PASS</name>
<sequence length="105" mass="11573">MVVTGGSGFLGSHLAQVLLEEEPELRELRILDLNPDPGIVPEKHRSRVRLFQGDIGDFGADFGLNFDLNFDLNFSDFGLIFGVNFSDFGVNFGAKFAECWAKFGG</sequence>
<evidence type="ECO:0000313" key="3">
    <source>
        <dbReference type="Proteomes" id="UP000796761"/>
    </source>
</evidence>
<dbReference type="GO" id="GO:0016616">
    <property type="term" value="F:oxidoreductase activity, acting on the CH-OH group of donors, NAD or NADP as acceptor"/>
    <property type="evidence" value="ECO:0007669"/>
    <property type="project" value="InterPro"/>
</dbReference>
<dbReference type="EMBL" id="SWJQ01002845">
    <property type="protein sequence ID" value="TRZ06149.1"/>
    <property type="molecule type" value="Genomic_DNA"/>
</dbReference>
<dbReference type="Pfam" id="PF01073">
    <property type="entry name" value="3Beta_HSD"/>
    <property type="match status" value="1"/>
</dbReference>
<dbReference type="GO" id="GO:0006694">
    <property type="term" value="P:steroid biosynthetic process"/>
    <property type="evidence" value="ECO:0007669"/>
    <property type="project" value="InterPro"/>
</dbReference>
<dbReference type="AlphaFoldDB" id="A0A8K1D5E2"/>
<comment type="caution">
    <text evidence="2">The sequence shown here is derived from an EMBL/GenBank/DDBJ whole genome shotgun (WGS) entry which is preliminary data.</text>
</comment>
<organism evidence="2 3">
    <name type="scientific">Zosterops borbonicus</name>
    <dbReference type="NCBI Taxonomy" id="364589"/>
    <lineage>
        <taxon>Eukaryota</taxon>
        <taxon>Metazoa</taxon>
        <taxon>Chordata</taxon>
        <taxon>Craniata</taxon>
        <taxon>Vertebrata</taxon>
        <taxon>Euteleostomi</taxon>
        <taxon>Archelosauria</taxon>
        <taxon>Archosauria</taxon>
        <taxon>Dinosauria</taxon>
        <taxon>Saurischia</taxon>
        <taxon>Theropoda</taxon>
        <taxon>Coelurosauria</taxon>
        <taxon>Aves</taxon>
        <taxon>Neognathae</taxon>
        <taxon>Neoaves</taxon>
        <taxon>Telluraves</taxon>
        <taxon>Australaves</taxon>
        <taxon>Passeriformes</taxon>
        <taxon>Sylvioidea</taxon>
        <taxon>Zosteropidae</taxon>
        <taxon>Zosterops</taxon>
    </lineage>
</organism>
<protein>
    <recommendedName>
        <fullName evidence="1">3-beta hydroxysteroid dehydrogenase/isomerase domain-containing protein</fullName>
    </recommendedName>
</protein>
<gene>
    <name evidence="2" type="ORF">HGM15179_020958</name>
</gene>
<evidence type="ECO:0000259" key="1">
    <source>
        <dbReference type="Pfam" id="PF01073"/>
    </source>
</evidence>
<dbReference type="Proteomes" id="UP000796761">
    <property type="component" value="Unassembled WGS sequence"/>
</dbReference>